<evidence type="ECO:0000259" key="1">
    <source>
        <dbReference type="SMART" id="SM00760"/>
    </source>
</evidence>
<dbReference type="SMART" id="SM00760">
    <property type="entry name" value="Bac_DnaA_C"/>
    <property type="match status" value="1"/>
</dbReference>
<dbReference type="PROSITE" id="PS01008">
    <property type="entry name" value="DNAA"/>
    <property type="match status" value="1"/>
</dbReference>
<dbReference type="InterPro" id="IPR013159">
    <property type="entry name" value="DnaA_C"/>
</dbReference>
<evidence type="ECO:0000313" key="2">
    <source>
        <dbReference type="EMBL" id="SCB30431.1"/>
    </source>
</evidence>
<accession>A0A1C3VRL2</accession>
<dbReference type="EMBL" id="FMAF01000006">
    <property type="protein sequence ID" value="SCB30431.1"/>
    <property type="molecule type" value="Genomic_DNA"/>
</dbReference>
<reference evidence="2 3" key="1">
    <citation type="submission" date="2016-08" db="EMBL/GenBank/DDBJ databases">
        <authorList>
            <person name="Seilhamer J.J."/>
        </authorList>
    </citation>
    <scope>NUCLEOTIDE SEQUENCE [LARGE SCALE GENOMIC DNA]</scope>
    <source>
        <strain evidence="2 3">P1-7</strain>
    </source>
</reference>
<dbReference type="GO" id="GO:0005524">
    <property type="term" value="F:ATP binding"/>
    <property type="evidence" value="ECO:0007669"/>
    <property type="project" value="InterPro"/>
</dbReference>
<organism evidence="2 3">
    <name type="scientific">Rhizobium lusitanum</name>
    <dbReference type="NCBI Taxonomy" id="293958"/>
    <lineage>
        <taxon>Bacteria</taxon>
        <taxon>Pseudomonadati</taxon>
        <taxon>Pseudomonadota</taxon>
        <taxon>Alphaproteobacteria</taxon>
        <taxon>Hyphomicrobiales</taxon>
        <taxon>Rhizobiaceae</taxon>
        <taxon>Rhizobium/Agrobacterium group</taxon>
        <taxon>Rhizobium</taxon>
    </lineage>
</organism>
<proteinExistence type="predicted"/>
<dbReference type="AlphaFoldDB" id="A0A1C3VRL2"/>
<dbReference type="GO" id="GO:0003688">
    <property type="term" value="F:DNA replication origin binding"/>
    <property type="evidence" value="ECO:0007669"/>
    <property type="project" value="InterPro"/>
</dbReference>
<dbReference type="Proteomes" id="UP000199205">
    <property type="component" value="Unassembled WGS sequence"/>
</dbReference>
<evidence type="ECO:0000313" key="3">
    <source>
        <dbReference type="Proteomes" id="UP000199205"/>
    </source>
</evidence>
<gene>
    <name evidence="2" type="ORF">GA0061101_106108</name>
</gene>
<dbReference type="SUPFAM" id="SSF48295">
    <property type="entry name" value="TrpR-like"/>
    <property type="match status" value="1"/>
</dbReference>
<dbReference type="CDD" id="cd06571">
    <property type="entry name" value="Bac_DnaA_C"/>
    <property type="match status" value="1"/>
</dbReference>
<dbReference type="RefSeq" id="WP_092574005.1">
    <property type="nucleotide sequence ID" value="NZ_FMAF01000006.1"/>
</dbReference>
<dbReference type="InterPro" id="IPR018312">
    <property type="entry name" value="Chromosome_initiator_DnaA_CS"/>
</dbReference>
<dbReference type="Pfam" id="PF08299">
    <property type="entry name" value="Bac_DnaA_C"/>
    <property type="match status" value="1"/>
</dbReference>
<dbReference type="OrthoDB" id="7776290at2"/>
<dbReference type="Gene3D" id="1.10.1750.10">
    <property type="match status" value="1"/>
</dbReference>
<sequence length="169" mass="19550">MNIHVEINRYRSEAEIHLEAKARRKRFEIAGRRALVMKAAALPAPVTEKPFIAQKAPMWELRPVEFDAHVREWNWRAANPAHAYLKDRCIEIGMAYSKVVGGRVLHEIVAVRHQLIWEIYDKFPLSLPQIGRMFGGRDHTSILYAVRKVEAKMKIEEEAVVKMVAEALR</sequence>
<dbReference type="GO" id="GO:0006270">
    <property type="term" value="P:DNA replication initiation"/>
    <property type="evidence" value="ECO:0007669"/>
    <property type="project" value="InterPro"/>
</dbReference>
<dbReference type="InterPro" id="IPR010921">
    <property type="entry name" value="Trp_repressor/repl_initiator"/>
</dbReference>
<feature type="domain" description="Chromosomal replication initiator DnaA C-terminal" evidence="1">
    <location>
        <begin position="88"/>
        <end position="149"/>
    </location>
</feature>
<name>A0A1C3VRL2_9HYPH</name>
<dbReference type="GO" id="GO:0006275">
    <property type="term" value="P:regulation of DNA replication"/>
    <property type="evidence" value="ECO:0007669"/>
    <property type="project" value="InterPro"/>
</dbReference>
<protein>
    <submittedName>
        <fullName evidence="2">DnaA protein helix-turn-helix</fullName>
    </submittedName>
</protein>